<evidence type="ECO:0000259" key="2">
    <source>
        <dbReference type="Pfam" id="PF13474"/>
    </source>
</evidence>
<evidence type="ECO:0000313" key="3">
    <source>
        <dbReference type="EMBL" id="QJR15754.1"/>
    </source>
</evidence>
<dbReference type="KEGG" id="upl:DSM104440_02580"/>
<keyword evidence="4" id="KW-1185">Reference proteome</keyword>
<protein>
    <recommendedName>
        <fullName evidence="2">SnoaL-like domain-containing protein</fullName>
    </recommendedName>
</protein>
<dbReference type="Proteomes" id="UP000503096">
    <property type="component" value="Chromosome"/>
</dbReference>
<gene>
    <name evidence="3" type="ORF">DSM104440_02580</name>
</gene>
<dbReference type="PANTHER" id="PTHR34957">
    <property type="entry name" value="NUCLEAR TRANSPORT FACTOR 2 (NTF2) FAMILY PROTEIN"/>
    <property type="match status" value="1"/>
</dbReference>
<dbReference type="Gene3D" id="3.10.450.50">
    <property type="match status" value="1"/>
</dbReference>
<proteinExistence type="predicted"/>
<reference evidence="3 4" key="1">
    <citation type="submission" date="2020-04" db="EMBL/GenBank/DDBJ databases">
        <title>Usitatibacter rugosus gen. nov., sp. nov. and Usitatibacter palustris sp. nov., novel members of Usitatibacteraceae fam. nov. within the order Nitrosomonadales isolated from soil.</title>
        <authorList>
            <person name="Huber K.J."/>
            <person name="Neumann-Schaal M."/>
            <person name="Geppert A."/>
            <person name="Luckner M."/>
            <person name="Wanner G."/>
            <person name="Overmann J."/>
        </authorList>
    </citation>
    <scope>NUCLEOTIDE SEQUENCE [LARGE SCALE GENOMIC DNA]</scope>
    <source>
        <strain evidence="3 4">Swamp67</strain>
    </source>
</reference>
<dbReference type="EMBL" id="CP053073">
    <property type="protein sequence ID" value="QJR15754.1"/>
    <property type="molecule type" value="Genomic_DNA"/>
</dbReference>
<feature type="domain" description="SnoaL-like" evidence="2">
    <location>
        <begin position="17"/>
        <end position="129"/>
    </location>
</feature>
<accession>A0A6M4HBA2</accession>
<dbReference type="InParanoid" id="A0A6M4HBA2"/>
<evidence type="ECO:0000256" key="1">
    <source>
        <dbReference type="SAM" id="MobiDB-lite"/>
    </source>
</evidence>
<dbReference type="RefSeq" id="WP_171163320.1">
    <property type="nucleotide sequence ID" value="NZ_CP053073.1"/>
</dbReference>
<dbReference type="PANTHER" id="PTHR34957:SF1">
    <property type="entry name" value="NUCLEAR TRANSPORT FACTOR 2 (NTF2) FAMILY PROTEIN"/>
    <property type="match status" value="1"/>
</dbReference>
<dbReference type="Pfam" id="PF13474">
    <property type="entry name" value="SnoaL_3"/>
    <property type="match status" value="1"/>
</dbReference>
<dbReference type="InterPro" id="IPR037401">
    <property type="entry name" value="SnoaL-like"/>
</dbReference>
<sequence length="148" mass="16249">MPRRKSNLFPTPDDAEAAFYDAFERGDLAAMMAVWAEGDDVVCVHPQGPRLLGFDAVRDSWTQIFASGMQLRVRTVEARQYQGQTIAVHSVVELLSAPGEQSASPPVSATNVYVLTEEGWRMTLHHASPSSDGQPVVEEPPPEPHTLH</sequence>
<organism evidence="3 4">
    <name type="scientific">Usitatibacter palustris</name>
    <dbReference type="NCBI Taxonomy" id="2732487"/>
    <lineage>
        <taxon>Bacteria</taxon>
        <taxon>Pseudomonadati</taxon>
        <taxon>Pseudomonadota</taxon>
        <taxon>Betaproteobacteria</taxon>
        <taxon>Nitrosomonadales</taxon>
        <taxon>Usitatibacteraceae</taxon>
        <taxon>Usitatibacter</taxon>
    </lineage>
</organism>
<evidence type="ECO:0000313" key="4">
    <source>
        <dbReference type="Proteomes" id="UP000503096"/>
    </source>
</evidence>
<dbReference type="InterPro" id="IPR032710">
    <property type="entry name" value="NTF2-like_dom_sf"/>
</dbReference>
<feature type="region of interest" description="Disordered" evidence="1">
    <location>
        <begin position="125"/>
        <end position="148"/>
    </location>
</feature>
<name>A0A6M4HBA2_9PROT</name>
<dbReference type="SUPFAM" id="SSF54427">
    <property type="entry name" value="NTF2-like"/>
    <property type="match status" value="1"/>
</dbReference>
<dbReference type="AlphaFoldDB" id="A0A6M4HBA2"/>